<dbReference type="EMBL" id="CADCVV010000108">
    <property type="protein sequence ID" value="CAA9502953.1"/>
    <property type="molecule type" value="Genomic_DNA"/>
</dbReference>
<organism evidence="2">
    <name type="scientific">uncultured Solirubrobacterales bacterium</name>
    <dbReference type="NCBI Taxonomy" id="768556"/>
    <lineage>
        <taxon>Bacteria</taxon>
        <taxon>Bacillati</taxon>
        <taxon>Actinomycetota</taxon>
        <taxon>Thermoleophilia</taxon>
        <taxon>Solirubrobacterales</taxon>
        <taxon>environmental samples</taxon>
    </lineage>
</organism>
<feature type="region of interest" description="Disordered" evidence="1">
    <location>
        <begin position="39"/>
        <end position="86"/>
    </location>
</feature>
<protein>
    <submittedName>
        <fullName evidence="2">Uncharacterized protein</fullName>
    </submittedName>
</protein>
<feature type="region of interest" description="Disordered" evidence="1">
    <location>
        <begin position="1"/>
        <end position="24"/>
    </location>
</feature>
<name>A0A6J4SR13_9ACTN</name>
<evidence type="ECO:0000313" key="2">
    <source>
        <dbReference type="EMBL" id="CAA9502953.1"/>
    </source>
</evidence>
<gene>
    <name evidence="2" type="ORF">AVDCRST_MAG17-1499</name>
</gene>
<proteinExistence type="predicted"/>
<accession>A0A6J4SR13</accession>
<reference evidence="2" key="1">
    <citation type="submission" date="2020-02" db="EMBL/GenBank/DDBJ databases">
        <authorList>
            <person name="Meier V. D."/>
        </authorList>
    </citation>
    <scope>NUCLEOTIDE SEQUENCE</scope>
    <source>
        <strain evidence="2">AVDCRST_MAG17</strain>
    </source>
</reference>
<evidence type="ECO:0000256" key="1">
    <source>
        <dbReference type="SAM" id="MobiDB-lite"/>
    </source>
</evidence>
<dbReference type="AlphaFoldDB" id="A0A6J4SR13"/>
<sequence length="86" mass="8974">MRGAAIRRIASMRAGNGATPPSKRRAIGAALSEKRARVRPPCSISSISSTASDLVVKRSPARGRAANRRTASASEPVRCSIPSGFV</sequence>